<name>A0A4R1FVD0_9PAST</name>
<comment type="caution">
    <text evidence="1">The sequence shown here is derived from an EMBL/GenBank/DDBJ whole genome shotgun (WGS) entry which is preliminary data.</text>
</comment>
<dbReference type="EMBL" id="SMFT01000002">
    <property type="protein sequence ID" value="TCJ98833.1"/>
    <property type="molecule type" value="Genomic_DNA"/>
</dbReference>
<dbReference type="Pfam" id="PF21830">
    <property type="entry name" value="DUF6890"/>
    <property type="match status" value="1"/>
</dbReference>
<organism evidence="1 2">
    <name type="scientific">Volucribacter psittacicida</name>
    <dbReference type="NCBI Taxonomy" id="203482"/>
    <lineage>
        <taxon>Bacteria</taxon>
        <taxon>Pseudomonadati</taxon>
        <taxon>Pseudomonadota</taxon>
        <taxon>Gammaproteobacteria</taxon>
        <taxon>Pasteurellales</taxon>
        <taxon>Pasteurellaceae</taxon>
        <taxon>Volucribacter</taxon>
    </lineage>
</organism>
<proteinExistence type="predicted"/>
<accession>A0A4R1FVD0</accession>
<evidence type="ECO:0000313" key="2">
    <source>
        <dbReference type="Proteomes" id="UP000294702"/>
    </source>
</evidence>
<evidence type="ECO:0000313" key="1">
    <source>
        <dbReference type="EMBL" id="TCJ98833.1"/>
    </source>
</evidence>
<keyword evidence="2" id="KW-1185">Reference proteome</keyword>
<gene>
    <name evidence="1" type="ORF">EV694_1260</name>
</gene>
<reference evidence="1 2" key="1">
    <citation type="submission" date="2019-03" db="EMBL/GenBank/DDBJ databases">
        <title>Genomic Encyclopedia of Type Strains, Phase IV (KMG-IV): sequencing the most valuable type-strain genomes for metagenomic binning, comparative biology and taxonomic classification.</title>
        <authorList>
            <person name="Goeker M."/>
        </authorList>
    </citation>
    <scope>NUCLEOTIDE SEQUENCE [LARGE SCALE GENOMIC DNA]</scope>
    <source>
        <strain evidence="1 2">DSM 15534</strain>
    </source>
</reference>
<dbReference type="AlphaFoldDB" id="A0A4R1FVD0"/>
<sequence length="56" mass="6288">MENIESNGLSQAIALRKHYLPHEDDSDINLARAIWLNKQYFENLATAVASGIAKVF</sequence>
<dbReference type="Proteomes" id="UP000294702">
    <property type="component" value="Unassembled WGS sequence"/>
</dbReference>
<dbReference type="RefSeq" id="WP_165865503.1">
    <property type="nucleotide sequence ID" value="NZ_SMFT01000002.1"/>
</dbReference>
<dbReference type="InterPro" id="IPR054184">
    <property type="entry name" value="DUF6890"/>
</dbReference>
<protein>
    <submittedName>
        <fullName evidence="1">Uncharacterized protein</fullName>
    </submittedName>
</protein>